<evidence type="ECO:0000256" key="1">
    <source>
        <dbReference type="ARBA" id="ARBA00022490"/>
    </source>
</evidence>
<dbReference type="InterPro" id="IPR027525">
    <property type="entry name" value="eIF3i"/>
</dbReference>
<dbReference type="PROSITE" id="PS50082">
    <property type="entry name" value="WD_REPEATS_2"/>
    <property type="match status" value="4"/>
</dbReference>
<dbReference type="PANTHER" id="PTHR19877:SF1">
    <property type="entry name" value="EUKARYOTIC TRANSLATION INITIATION FACTOR 3 SUBUNIT I"/>
    <property type="match status" value="1"/>
</dbReference>
<evidence type="ECO:0000313" key="9">
    <source>
        <dbReference type="EMBL" id="CAD8777310.1"/>
    </source>
</evidence>
<feature type="repeat" description="WD" evidence="8">
    <location>
        <begin position="6"/>
        <end position="47"/>
    </location>
</feature>
<keyword evidence="5 7" id="KW-0648">Protein biosynthesis</keyword>
<evidence type="ECO:0000256" key="8">
    <source>
        <dbReference type="PROSITE-ProRule" id="PRU00221"/>
    </source>
</evidence>
<protein>
    <recommendedName>
        <fullName evidence="7">Eukaryotic translation initiation factor 3 subunit I</fullName>
        <shortName evidence="7">eIF3i</shortName>
    </recommendedName>
</protein>
<comment type="subcellular location">
    <subcellularLocation>
        <location evidence="7">Cytoplasm</location>
    </subcellularLocation>
</comment>
<dbReference type="GO" id="GO:0001732">
    <property type="term" value="P:formation of cytoplasmic translation initiation complex"/>
    <property type="evidence" value="ECO:0007669"/>
    <property type="project" value="UniProtKB-UniRule"/>
</dbReference>
<dbReference type="EMBL" id="HBFM01019911">
    <property type="protein sequence ID" value="CAD8777310.1"/>
    <property type="molecule type" value="Transcribed_RNA"/>
</dbReference>
<comment type="similarity">
    <text evidence="6">Belongs to the WD repeat STRAP family.</text>
</comment>
<comment type="similarity">
    <text evidence="7">Belongs to the eIF-3 subunit I family.</text>
</comment>
<reference evidence="9" key="1">
    <citation type="submission" date="2021-01" db="EMBL/GenBank/DDBJ databases">
        <authorList>
            <person name="Corre E."/>
            <person name="Pelletier E."/>
            <person name="Niang G."/>
            <person name="Scheremetjew M."/>
            <person name="Finn R."/>
            <person name="Kale V."/>
            <person name="Holt S."/>
            <person name="Cochrane G."/>
            <person name="Meng A."/>
            <person name="Brown T."/>
            <person name="Cohen L."/>
        </authorList>
    </citation>
    <scope>NUCLEOTIDE SEQUENCE</scope>
    <source>
        <strain evidence="9">SAG 63-3</strain>
    </source>
</reference>
<dbReference type="InterPro" id="IPR001680">
    <property type="entry name" value="WD40_rpt"/>
</dbReference>
<gene>
    <name evidence="9" type="ORF">PPAR00522_LOCUS12993</name>
</gene>
<keyword evidence="3 8" id="KW-0853">WD repeat</keyword>
<evidence type="ECO:0000256" key="4">
    <source>
        <dbReference type="ARBA" id="ARBA00022737"/>
    </source>
</evidence>
<dbReference type="GO" id="GO:0071541">
    <property type="term" value="C:eukaryotic translation initiation factor 3 complex, eIF3m"/>
    <property type="evidence" value="ECO:0007669"/>
    <property type="project" value="TreeGrafter"/>
</dbReference>
<dbReference type="GO" id="GO:0033290">
    <property type="term" value="C:eukaryotic 48S preinitiation complex"/>
    <property type="evidence" value="ECO:0007669"/>
    <property type="project" value="UniProtKB-UniRule"/>
</dbReference>
<dbReference type="PANTHER" id="PTHR19877">
    <property type="entry name" value="EUKARYOTIC TRANSLATION INITIATION FACTOR 3 SUBUNIT I"/>
    <property type="match status" value="1"/>
</dbReference>
<dbReference type="InterPro" id="IPR015943">
    <property type="entry name" value="WD40/YVTN_repeat-like_dom_sf"/>
</dbReference>
<dbReference type="Pfam" id="PF24805">
    <property type="entry name" value="EIF3I"/>
    <property type="match status" value="1"/>
</dbReference>
<feature type="repeat" description="WD" evidence="8">
    <location>
        <begin position="48"/>
        <end position="89"/>
    </location>
</feature>
<name>A0A7S0V0Y0_9CHLO</name>
<organism evidence="9">
    <name type="scientific">Polytomella parva</name>
    <dbReference type="NCBI Taxonomy" id="51329"/>
    <lineage>
        <taxon>Eukaryota</taxon>
        <taxon>Viridiplantae</taxon>
        <taxon>Chlorophyta</taxon>
        <taxon>core chlorophytes</taxon>
        <taxon>Chlorophyceae</taxon>
        <taxon>CS clade</taxon>
        <taxon>Chlamydomonadales</taxon>
        <taxon>Chlamydomonadaceae</taxon>
        <taxon>Polytomella</taxon>
    </lineage>
</organism>
<dbReference type="SUPFAM" id="SSF50978">
    <property type="entry name" value="WD40 repeat-like"/>
    <property type="match status" value="1"/>
</dbReference>
<keyword evidence="1 7" id="KW-0963">Cytoplasm</keyword>
<keyword evidence="4" id="KW-0677">Repeat</keyword>
<sequence>MRPFVLNGHERPLTQVKFNREGDLFITCGKNAQPCLWLTETGKRIGTYVGHSGVVWSCDISDESERLYTASADGNLKVWSLPTGKELASITVREPFRAVKLSVGGDMIACSTDSFMDSPARLMIFRLTEDGLPEGGDNAVPIISFEVPRKPGARSTLSRIYWTEENSCLITSHDDGVVRKWNLDSGEIALEVKIHEDSIQDMQISTDATHLITASLDRTSKIIDAETLEVIKVYNAGRPVQSAALSPIFDHVVVAGGQDASKVTTTVASNDEFESRFFHKVFGEEFGRVRGHFGPVNTVSFSPDGKSFVTGGEDGTVRLQHFDNEYFTLVKAV</sequence>
<dbReference type="HAMAP" id="MF_03008">
    <property type="entry name" value="eIF3i"/>
    <property type="match status" value="1"/>
</dbReference>
<dbReference type="GO" id="GO:0003743">
    <property type="term" value="F:translation initiation factor activity"/>
    <property type="evidence" value="ECO:0007669"/>
    <property type="project" value="UniProtKB-UniRule"/>
</dbReference>
<evidence type="ECO:0000256" key="3">
    <source>
        <dbReference type="ARBA" id="ARBA00022574"/>
    </source>
</evidence>
<comment type="subunit">
    <text evidence="7">Component of the eukaryotic translation initiation factor 3 (eIF-3) complex.</text>
</comment>
<evidence type="ECO:0000256" key="7">
    <source>
        <dbReference type="HAMAP-Rule" id="MF_03008"/>
    </source>
</evidence>
<evidence type="ECO:0000256" key="5">
    <source>
        <dbReference type="ARBA" id="ARBA00022917"/>
    </source>
</evidence>
<proteinExistence type="inferred from homology"/>
<dbReference type="GO" id="GO:0003723">
    <property type="term" value="F:RNA binding"/>
    <property type="evidence" value="ECO:0007669"/>
    <property type="project" value="TreeGrafter"/>
</dbReference>
<feature type="repeat" description="WD" evidence="8">
    <location>
        <begin position="150"/>
        <end position="191"/>
    </location>
</feature>
<dbReference type="InterPro" id="IPR036322">
    <property type="entry name" value="WD40_repeat_dom_sf"/>
</dbReference>
<accession>A0A7S0V0Y0</accession>
<dbReference type="SMART" id="SM00320">
    <property type="entry name" value="WD40"/>
    <property type="match status" value="5"/>
</dbReference>
<keyword evidence="2 7" id="KW-0396">Initiation factor</keyword>
<feature type="repeat" description="WD" evidence="8">
    <location>
        <begin position="289"/>
        <end position="319"/>
    </location>
</feature>
<dbReference type="AlphaFoldDB" id="A0A7S0V0Y0"/>
<evidence type="ECO:0000256" key="2">
    <source>
        <dbReference type="ARBA" id="ARBA00022540"/>
    </source>
</evidence>
<dbReference type="PROSITE" id="PS50294">
    <property type="entry name" value="WD_REPEATS_REGION"/>
    <property type="match status" value="2"/>
</dbReference>
<comment type="function">
    <text evidence="7">Component of the eukaryotic translation initiation factor 3 (eIF-3) complex, which is involved in protein synthesis of a specialized repertoire of mRNAs and, together with other initiation factors, stimulates binding of mRNA and methionyl-tRNAi to the 40S ribosome. The eIF-3 complex specifically targets and initiates translation of a subset of mRNAs involved in cell proliferation.</text>
</comment>
<evidence type="ECO:0000256" key="6">
    <source>
        <dbReference type="ARBA" id="ARBA00038394"/>
    </source>
</evidence>
<dbReference type="Gene3D" id="2.130.10.10">
    <property type="entry name" value="YVTN repeat-like/Quinoprotein amine dehydrogenase"/>
    <property type="match status" value="1"/>
</dbReference>
<dbReference type="GO" id="GO:0016282">
    <property type="term" value="C:eukaryotic 43S preinitiation complex"/>
    <property type="evidence" value="ECO:0007669"/>
    <property type="project" value="UniProtKB-UniRule"/>
</dbReference>